<evidence type="ECO:0000313" key="6">
    <source>
        <dbReference type="EMBL" id="OAG31736.1"/>
    </source>
</evidence>
<gene>
    <name evidence="6" type="ORF">NEDG_00211</name>
</gene>
<keyword evidence="7" id="KW-1185">Reference proteome</keyword>
<dbReference type="PANTHER" id="PTHR11516:SF60">
    <property type="entry name" value="PYRUVATE DEHYDROGENASE E1 COMPONENT SUBUNIT ALPHA"/>
    <property type="match status" value="1"/>
</dbReference>
<dbReference type="InterPro" id="IPR050642">
    <property type="entry name" value="PDH_E1_Alpha_Subunit"/>
</dbReference>
<dbReference type="RefSeq" id="XP_067545337.1">
    <property type="nucleotide sequence ID" value="XM_067687629.1"/>
</dbReference>
<name>A0A177EJ46_9MICR</name>
<dbReference type="STRING" id="1805483.A0A177EJ46"/>
<keyword evidence="2" id="KW-0560">Oxidoreductase</keyword>
<dbReference type="CDD" id="cd02000">
    <property type="entry name" value="TPP_E1_PDC_ADC_BCADC"/>
    <property type="match status" value="1"/>
</dbReference>
<dbReference type="Pfam" id="PF00676">
    <property type="entry name" value="E1_dh"/>
    <property type="match status" value="1"/>
</dbReference>
<protein>
    <submittedName>
        <fullName evidence="6">Pyruvate dehydrogenase E1 component alpha subunit</fullName>
    </submittedName>
</protein>
<sequence>MFDLHKISHGPESPSKSTATPDDAKKACREMLRIRHMEMVLSSLYQSGKIRGFCHLSIGQEAIPVGISLHLGPEDMVITSYRCHGFALITGVDAKEIICEQVGSSEGCARGKGGSMHLYGKRFLGGHGIVGAQVSLGLGAAFAHKYRELLKDPDCLKKTGEDKPGEPVGSWTMLPWKKFQCREVTVAVFGDGAANQGQVYESLNMAALWNLPIVFVCENNRYGMGTSVNRASASESFYDRFSFVPGIRLDSTDVFAVASAFKFARKHALTKGPIVLECVTYRYNGHSMTDAFSGYRTKQEVETFENHDSIEKTKDYLGEDAGRTVSELSEAAHREMAALKEVSLNSQRCAPTDLYTDILIQ</sequence>
<dbReference type="VEuPathDB" id="MicrosporidiaDB:NEDG_00211"/>
<dbReference type="InterPro" id="IPR029061">
    <property type="entry name" value="THDP-binding"/>
</dbReference>
<evidence type="ECO:0000259" key="5">
    <source>
        <dbReference type="Pfam" id="PF00676"/>
    </source>
</evidence>
<feature type="domain" description="Dehydrogenase E1 component" evidence="5">
    <location>
        <begin position="30"/>
        <end position="335"/>
    </location>
</feature>
<dbReference type="OrthoDB" id="10256198at2759"/>
<dbReference type="Gene3D" id="3.40.50.970">
    <property type="match status" value="1"/>
</dbReference>
<dbReference type="GO" id="GO:0006086">
    <property type="term" value="P:pyruvate decarboxylation to acetyl-CoA"/>
    <property type="evidence" value="ECO:0007669"/>
    <property type="project" value="TreeGrafter"/>
</dbReference>
<evidence type="ECO:0000313" key="7">
    <source>
        <dbReference type="Proteomes" id="UP000185944"/>
    </source>
</evidence>
<evidence type="ECO:0000256" key="2">
    <source>
        <dbReference type="ARBA" id="ARBA00023002"/>
    </source>
</evidence>
<reference evidence="6 7" key="1">
    <citation type="submission" date="2016-02" db="EMBL/GenBank/DDBJ databases">
        <title>Discovery of a natural microsporidian pathogen with a broad tissue tropism in Caenorhabditis elegans.</title>
        <authorList>
            <person name="Luallen R.J."/>
            <person name="Reinke A.W."/>
            <person name="Tong L."/>
            <person name="Botts M.R."/>
            <person name="Felix M.-A."/>
            <person name="Troemel E.R."/>
        </authorList>
    </citation>
    <scope>NUCLEOTIDE SEQUENCE [LARGE SCALE GENOMIC DNA]</scope>
    <source>
        <strain evidence="6 7">JUm2807</strain>
    </source>
</reference>
<organism evidence="6 7">
    <name type="scientific">Nematocida displodere</name>
    <dbReference type="NCBI Taxonomy" id="1805483"/>
    <lineage>
        <taxon>Eukaryota</taxon>
        <taxon>Fungi</taxon>
        <taxon>Fungi incertae sedis</taxon>
        <taxon>Microsporidia</taxon>
        <taxon>Nematocida</taxon>
    </lineage>
</organism>
<feature type="region of interest" description="Disordered" evidence="4">
    <location>
        <begin position="1"/>
        <end position="23"/>
    </location>
</feature>
<keyword evidence="6" id="KW-0670">Pyruvate</keyword>
<keyword evidence="3" id="KW-0786">Thiamine pyrophosphate</keyword>
<comment type="cofactor">
    <cofactor evidence="1">
        <name>thiamine diphosphate</name>
        <dbReference type="ChEBI" id="CHEBI:58937"/>
    </cofactor>
</comment>
<dbReference type="GeneID" id="93646561"/>
<dbReference type="InterPro" id="IPR001017">
    <property type="entry name" value="DH_E1"/>
</dbReference>
<proteinExistence type="predicted"/>
<dbReference type="GO" id="GO:0004739">
    <property type="term" value="F:pyruvate dehydrogenase (acetyl-transferring) activity"/>
    <property type="evidence" value="ECO:0007669"/>
    <property type="project" value="TreeGrafter"/>
</dbReference>
<dbReference type="SUPFAM" id="SSF52518">
    <property type="entry name" value="Thiamin diphosphate-binding fold (THDP-binding)"/>
    <property type="match status" value="1"/>
</dbReference>
<comment type="caution">
    <text evidence="6">The sequence shown here is derived from an EMBL/GenBank/DDBJ whole genome shotgun (WGS) entry which is preliminary data.</text>
</comment>
<dbReference type="Proteomes" id="UP000185944">
    <property type="component" value="Unassembled WGS sequence"/>
</dbReference>
<dbReference type="PANTHER" id="PTHR11516">
    <property type="entry name" value="PYRUVATE DEHYDROGENASE E1 COMPONENT, ALPHA SUBUNIT BACTERIAL AND ORGANELLAR"/>
    <property type="match status" value="1"/>
</dbReference>
<evidence type="ECO:0000256" key="3">
    <source>
        <dbReference type="ARBA" id="ARBA00023052"/>
    </source>
</evidence>
<dbReference type="AlphaFoldDB" id="A0A177EJ46"/>
<evidence type="ECO:0000256" key="1">
    <source>
        <dbReference type="ARBA" id="ARBA00001964"/>
    </source>
</evidence>
<evidence type="ECO:0000256" key="4">
    <source>
        <dbReference type="SAM" id="MobiDB-lite"/>
    </source>
</evidence>
<accession>A0A177EJ46</accession>
<dbReference type="EMBL" id="LTDL01000014">
    <property type="protein sequence ID" value="OAG31736.1"/>
    <property type="molecule type" value="Genomic_DNA"/>
</dbReference>